<gene>
    <name evidence="2" type="ORF">GLX27_000045</name>
</gene>
<feature type="compositionally biased region" description="Acidic residues" evidence="1">
    <location>
        <begin position="305"/>
        <end position="319"/>
    </location>
</feature>
<organism evidence="2 3">
    <name type="scientific">Malassezia furfur</name>
    <name type="common">Pityriasis versicolor infection agent</name>
    <name type="synonym">Pityrosporum furfur</name>
    <dbReference type="NCBI Taxonomy" id="55194"/>
    <lineage>
        <taxon>Eukaryota</taxon>
        <taxon>Fungi</taxon>
        <taxon>Dikarya</taxon>
        <taxon>Basidiomycota</taxon>
        <taxon>Ustilaginomycotina</taxon>
        <taxon>Malasseziomycetes</taxon>
        <taxon>Malasseziales</taxon>
        <taxon>Malasseziaceae</taxon>
        <taxon>Malassezia</taxon>
    </lineage>
</organism>
<feature type="region of interest" description="Disordered" evidence="1">
    <location>
        <begin position="499"/>
        <end position="637"/>
    </location>
</feature>
<feature type="compositionally biased region" description="Polar residues" evidence="1">
    <location>
        <begin position="61"/>
        <end position="73"/>
    </location>
</feature>
<feature type="region of interest" description="Disordered" evidence="1">
    <location>
        <begin position="305"/>
        <end position="483"/>
    </location>
</feature>
<evidence type="ECO:0000313" key="3">
    <source>
        <dbReference type="Proteomes" id="UP000818624"/>
    </source>
</evidence>
<accession>A0ABY8ELS9</accession>
<proteinExistence type="predicted"/>
<name>A0ABY8ELS9_MALFU</name>
<feature type="compositionally biased region" description="Polar residues" evidence="1">
    <location>
        <begin position="21"/>
        <end position="32"/>
    </location>
</feature>
<sequence>MQVAPNPAPLATSPVHDNHNTQRTSRLGTSLTGAACKQPEDDNTDDDADATDLGEVVNSDDYLSNDQDSTGDLSETDDSDMAKQIEAAGEGESLLGSDDSSDEAHLAEEEKYIIDDELHRSHTKHSHPDLVDGKSDDGYRSESAGTEEELNFDHDTDFWNALSPAAQGTDEDIGEEMFKPQRGFATSPEPSFSDFFASSDEVDEGKESGDDEMLTTDEDTMEESDGSSTISSASVSAPLIAHFGTSQELPGGAEGLHVDDPDADEDKSLKSAIPLLVIEDLDGRLIYARAGDGEAVFGSDGEFEFVGESEDDSSSDDLDGGAGYGFAGDANALPNPTRAPGASDTQTYDTGDDGDTTDELPDEDMPYPRLLVGSIAPRGGRNARRAREIAARSRRSSPRVSSPAPHGGAAEMRGGPRTPSALSQAYPISDDESELTAHEGASDASPTKGAAAHDTNGSAGHGSDAVAGVSRDSDSATGCCKPEMGQFIPALSKSVHRAVIDGSHRAPSPFSKRTPLKHGFGRRRAASRAGLSEDSLEHALSAPSRMKRKRSGGMPYMAPQYGAISTTRPDSSPEPMSPEPLDAMDLGDVLDENLIWEIASSDSEDEQSGNKELEDDSNAPRSSKNRMRRTDRSKLSGVPGLNYNAFARWNRIPIGAFRDSQKQTGGSHPSPMSEVYASHQRPTGAYLLTHPFPTSREQHLSNAMTPPARPSSILRAKERSPFQRTVSQGVASPLHRTLADASSLQDPTTTQSPLQASLAWAPASEGRANATSRWMDQAGDHTVVGGHFLVSPKLTPVKHSSRGPNAGNLGAPSAPGPFPHSRKVTKREKRERQARREAMKRDRRQSRSHSREDNDSRHSPLSYTDAAQVSRLRS</sequence>
<feature type="compositionally biased region" description="Acidic residues" evidence="1">
    <location>
        <begin position="602"/>
        <end position="617"/>
    </location>
</feature>
<keyword evidence="3" id="KW-1185">Reference proteome</keyword>
<dbReference type="Proteomes" id="UP000818624">
    <property type="component" value="Chromosome 1"/>
</dbReference>
<reference evidence="2 3" key="1">
    <citation type="journal article" date="2020" name="Elife">
        <title>Loss of centromere function drives karyotype evolution in closely related Malassezia species.</title>
        <authorList>
            <person name="Sankaranarayanan S.R."/>
            <person name="Ianiri G."/>
            <person name="Coelho M.A."/>
            <person name="Reza M.H."/>
            <person name="Thimmappa B.C."/>
            <person name="Ganguly P."/>
            <person name="Vadnala R.N."/>
            <person name="Sun S."/>
            <person name="Siddharthan R."/>
            <person name="Tellgren-Roth C."/>
            <person name="Dawson T.L."/>
            <person name="Heitman J."/>
            <person name="Sanyal K."/>
        </authorList>
    </citation>
    <scope>NUCLEOTIDE SEQUENCE [LARGE SCALE GENOMIC DNA]</scope>
    <source>
        <strain evidence="2">CBS14141</strain>
    </source>
</reference>
<feature type="region of interest" description="Disordered" evidence="1">
    <location>
        <begin position="794"/>
        <end position="874"/>
    </location>
</feature>
<dbReference type="EMBL" id="CP046234">
    <property type="protein sequence ID" value="WFD45425.1"/>
    <property type="molecule type" value="Genomic_DNA"/>
</dbReference>
<feature type="compositionally biased region" description="Basic residues" evidence="1">
    <location>
        <begin position="514"/>
        <end position="526"/>
    </location>
</feature>
<feature type="compositionally biased region" description="Acidic residues" evidence="1">
    <location>
        <begin position="41"/>
        <end position="52"/>
    </location>
</feature>
<feature type="compositionally biased region" description="Acidic residues" evidence="1">
    <location>
        <begin position="200"/>
        <end position="225"/>
    </location>
</feature>
<feature type="region of interest" description="Disordered" evidence="1">
    <location>
        <begin position="1"/>
        <end position="232"/>
    </location>
</feature>
<protein>
    <submittedName>
        <fullName evidence="2">Uncharacterized protein</fullName>
    </submittedName>
</protein>
<feature type="compositionally biased region" description="Basic and acidic residues" evidence="1">
    <location>
        <begin position="828"/>
        <end position="840"/>
    </location>
</feature>
<feature type="region of interest" description="Disordered" evidence="1">
    <location>
        <begin position="741"/>
        <end position="764"/>
    </location>
</feature>
<feature type="compositionally biased region" description="Basic and acidic residues" evidence="1">
    <location>
        <begin position="102"/>
        <end position="140"/>
    </location>
</feature>
<evidence type="ECO:0000313" key="2">
    <source>
        <dbReference type="EMBL" id="WFD45425.1"/>
    </source>
</evidence>
<feature type="compositionally biased region" description="Basic and acidic residues" evidence="1">
    <location>
        <begin position="849"/>
        <end position="858"/>
    </location>
</feature>
<feature type="compositionally biased region" description="Polar residues" evidence="1">
    <location>
        <begin position="741"/>
        <end position="755"/>
    </location>
</feature>
<evidence type="ECO:0000256" key="1">
    <source>
        <dbReference type="SAM" id="MobiDB-lite"/>
    </source>
</evidence>
<feature type="compositionally biased region" description="Acidic residues" evidence="1">
    <location>
        <begin position="350"/>
        <end position="365"/>
    </location>
</feature>
<feature type="region of interest" description="Disordered" evidence="1">
    <location>
        <begin position="245"/>
        <end position="265"/>
    </location>
</feature>